<name>A0A1H9BXE7_9PROT</name>
<organism evidence="1 2">
    <name type="scientific">Nitrosomonas ureae</name>
    <dbReference type="NCBI Taxonomy" id="44577"/>
    <lineage>
        <taxon>Bacteria</taxon>
        <taxon>Pseudomonadati</taxon>
        <taxon>Pseudomonadota</taxon>
        <taxon>Betaproteobacteria</taxon>
        <taxon>Nitrosomonadales</taxon>
        <taxon>Nitrosomonadaceae</taxon>
        <taxon>Nitrosomonas</taxon>
    </lineage>
</organism>
<protein>
    <submittedName>
        <fullName evidence="1">Uncharacterized protein</fullName>
    </submittedName>
</protein>
<evidence type="ECO:0000313" key="1">
    <source>
        <dbReference type="EMBL" id="SEP93048.1"/>
    </source>
</evidence>
<sequence length="265" mass="30501">MVKPTDAELLVSGGLTNTFIHCDPCLSDEDFNRLRHKEFIEKENHILQGQISGSVAGVIERASIASNNKSQQDERRKTKEQETAQFIRLVEQIRASIERMEADIKILKASFEKRDGDAWREKLALRILEADAIPQQKDGEKIEAYRKRLERHLINEMLNPDGTIKDKYKNDPRHGDYAEWAQKQFHLNNAKVAVAELDDDNTSPQRKKQILDEMKQRSDFQEMVFANRVSKSVNTQDCVSDARDCQHDEVLSQARPSDAAFKFMS</sequence>
<dbReference type="RefSeq" id="WP_074720110.1">
    <property type="nucleotide sequence ID" value="NZ_FOFX01000011.1"/>
</dbReference>
<dbReference type="AlphaFoldDB" id="A0A1H9BXE7"/>
<accession>A0A1H9BXE7</accession>
<evidence type="ECO:0000313" key="2">
    <source>
        <dbReference type="Proteomes" id="UP000181998"/>
    </source>
</evidence>
<dbReference type="Proteomes" id="UP000181998">
    <property type="component" value="Unassembled WGS sequence"/>
</dbReference>
<proteinExistence type="predicted"/>
<gene>
    <name evidence="1" type="ORF">SAMN05421510_10114</name>
</gene>
<dbReference type="OrthoDB" id="8558115at2"/>
<reference evidence="1 2" key="1">
    <citation type="submission" date="2016-10" db="EMBL/GenBank/DDBJ databases">
        <authorList>
            <person name="de Groot N.N."/>
        </authorList>
    </citation>
    <scope>NUCLEOTIDE SEQUENCE [LARGE SCALE GENOMIC DNA]</scope>
    <source>
        <strain evidence="1 2">Nm9</strain>
    </source>
</reference>
<dbReference type="EMBL" id="FOFX01000011">
    <property type="protein sequence ID" value="SEP93048.1"/>
    <property type="molecule type" value="Genomic_DNA"/>
</dbReference>